<keyword evidence="5" id="KW-1185">Reference proteome</keyword>
<dbReference type="Proteomes" id="UP000075221">
    <property type="component" value="Chromosome"/>
</dbReference>
<dbReference type="SUPFAM" id="SSF51569">
    <property type="entry name" value="Aldolase"/>
    <property type="match status" value="1"/>
</dbReference>
<accession>A0A142KK73</accession>
<organism evidence="2 4">
    <name type="scientific">Acidipropionibacterium acidipropionici</name>
    <dbReference type="NCBI Taxonomy" id="1748"/>
    <lineage>
        <taxon>Bacteria</taxon>
        <taxon>Bacillati</taxon>
        <taxon>Actinomycetota</taxon>
        <taxon>Actinomycetes</taxon>
        <taxon>Propionibacteriales</taxon>
        <taxon>Propionibacteriaceae</taxon>
        <taxon>Acidipropionibacterium</taxon>
    </lineage>
</organism>
<dbReference type="Gene3D" id="3.20.20.70">
    <property type="entry name" value="Aldolase class I"/>
    <property type="match status" value="1"/>
</dbReference>
<dbReference type="InterPro" id="IPR054574">
    <property type="entry name" value="Cgl0159_dom"/>
</dbReference>
<protein>
    <submittedName>
        <fullName evidence="2">Deoxyribose-phosphate aldolase</fullName>
    </submittedName>
</protein>
<dbReference type="InterPro" id="IPR013785">
    <property type="entry name" value="Aldolase_TIM"/>
</dbReference>
<evidence type="ECO:0000313" key="3">
    <source>
        <dbReference type="EMBL" id="AOZ47956.1"/>
    </source>
</evidence>
<evidence type="ECO:0000313" key="2">
    <source>
        <dbReference type="EMBL" id="AMS06511.1"/>
    </source>
</evidence>
<name>A0A142KK73_9ACTN</name>
<dbReference type="EMBL" id="CP015970">
    <property type="protein sequence ID" value="AOZ47956.1"/>
    <property type="molecule type" value="Genomic_DNA"/>
</dbReference>
<dbReference type="OrthoDB" id="3726202at2"/>
<dbReference type="EMBL" id="CP014352">
    <property type="protein sequence ID" value="AMS06511.1"/>
    <property type="molecule type" value="Genomic_DNA"/>
</dbReference>
<dbReference type="Proteomes" id="UP000178666">
    <property type="component" value="Chromosome"/>
</dbReference>
<dbReference type="AlphaFoldDB" id="A0A142KK73"/>
<evidence type="ECO:0000259" key="1">
    <source>
        <dbReference type="Pfam" id="PF22649"/>
    </source>
</evidence>
<feature type="domain" description="Cgl0159-like" evidence="1">
    <location>
        <begin position="38"/>
        <end position="288"/>
    </location>
</feature>
<dbReference type="GeneID" id="88083502"/>
<reference evidence="2 4" key="2">
    <citation type="submission" date="2016-02" db="EMBL/GenBank/DDBJ databases">
        <title>Complete Genome Sequence of Propionibacterium acidipropionici ATCC 55737.</title>
        <authorList>
            <person name="Luna Flores C.H."/>
            <person name="Nielsen L.K."/>
            <person name="Marcellin E."/>
        </authorList>
    </citation>
    <scope>NUCLEOTIDE SEQUENCE [LARGE SCALE GENOMIC DNA]</scope>
    <source>
        <strain evidence="2 4">ATCC 55737</strain>
    </source>
</reference>
<dbReference type="Pfam" id="PF22649">
    <property type="entry name" value="Cgl0159"/>
    <property type="match status" value="1"/>
</dbReference>
<evidence type="ECO:0000313" key="5">
    <source>
        <dbReference type="Proteomes" id="UP000178666"/>
    </source>
</evidence>
<reference evidence="3 5" key="1">
    <citation type="journal article" date="2016" name="Plant Dis.">
        <title>Improved production of propionic acid using genome shuffling.</title>
        <authorList>
            <person name="Luna-Flores C.H."/>
            <person name="Palfreyman R.W."/>
            <person name="Kromer J.O."/>
            <person name="Nielsen L.K."/>
            <person name="Marcellin E."/>
        </authorList>
    </citation>
    <scope>NUCLEOTIDE SEQUENCE [LARGE SCALE GENOMIC DNA]</scope>
    <source>
        <strain evidence="3 5">F3E8</strain>
    </source>
</reference>
<dbReference type="KEGG" id="aaci:ASQ49_00240"/>
<dbReference type="RefSeq" id="WP_015069679.1">
    <property type="nucleotide sequence ID" value="NZ_CP013126.1"/>
</dbReference>
<dbReference type="OMA" id="KMLCRID"/>
<evidence type="ECO:0000313" key="4">
    <source>
        <dbReference type="Proteomes" id="UP000075221"/>
    </source>
</evidence>
<gene>
    <name evidence="3" type="ORF">A8L58_16120</name>
    <name evidence="2" type="ORF">AXH35_14665</name>
</gene>
<proteinExistence type="predicted"/>
<sequence length="293" mass="30944">MSATPLIDKLVERRVSDPRGFADRVAERARSDWKGGEPLMVIAADHPARGALRAGSDQYAMADRESLLERCVTALSRPGVNGFLGTSDMVQDLANLGVLDGKVVFGSMNRGGFAGASFEIDDRMTGYDVEGVVSQDLTGGKMLMRYDFEDRDTAETVATCAATVDALARAGRIAMVEPFISGRDASGRVVNDLSTEAVVKSVAMTAGLGADSAWTWLKLPAVEGMEEVARASSMPILLLGGEVSADAEATRRMWAQALAPSTVQGLVLGRSLLYPSDGDVAAAVDNAVKLLEV</sequence>